<gene>
    <name evidence="2" type="ORF">BN850_0051330</name>
</gene>
<feature type="transmembrane region" description="Helical" evidence="1">
    <location>
        <begin position="34"/>
        <end position="55"/>
    </location>
</feature>
<evidence type="ECO:0000256" key="1">
    <source>
        <dbReference type="SAM" id="Phobius"/>
    </source>
</evidence>
<comment type="caution">
    <text evidence="2">The sequence shown here is derived from an EMBL/GenBank/DDBJ whole genome shotgun (WGS) entry which is preliminary data.</text>
</comment>
<organism evidence="2">
    <name type="scientific">Fusarium clavum</name>
    <dbReference type="NCBI Taxonomy" id="2594811"/>
    <lineage>
        <taxon>Eukaryota</taxon>
        <taxon>Fungi</taxon>
        <taxon>Dikarya</taxon>
        <taxon>Ascomycota</taxon>
        <taxon>Pezizomycotina</taxon>
        <taxon>Sordariomycetes</taxon>
        <taxon>Hypocreomycetidae</taxon>
        <taxon>Hypocreales</taxon>
        <taxon>Nectriaceae</taxon>
        <taxon>Fusarium</taxon>
        <taxon>Fusarium incarnatum-equiseti species complex</taxon>
    </lineage>
</organism>
<sequence length="149" mass="17598">MIITPTIINFLMSCWVFCLNITRGVELRTYHWSLLLEMGILGLWMPPLNGVITVMTQRAEGPYRSDIATVFFISSNVIFRSLNILGNAFLVFDYQLWRRYQPKQSTFRRVLNRVATYLIFWAYPPSIEQRFPGKWWLTRQDLPSRSVRG</sequence>
<reference evidence="2" key="1">
    <citation type="submission" date="2013-05" db="EMBL/GenBank/DDBJ databases">
        <title>Draft genome sequences of six wheat associated Fusarium spp. isolates.</title>
        <authorList>
            <person name="Moolhuijzen P.M."/>
            <person name="Manners J.M."/>
            <person name="Wilcox S."/>
            <person name="Bellgard M.I."/>
            <person name="Gardiner D.M."/>
        </authorList>
    </citation>
    <scope>NUCLEOTIDE SEQUENCE</scope>
    <source>
        <strain evidence="2">CS3069</strain>
    </source>
</reference>
<feature type="transmembrane region" description="Helical" evidence="1">
    <location>
        <begin position="67"/>
        <end position="90"/>
    </location>
</feature>
<keyword evidence="1" id="KW-0812">Transmembrane</keyword>
<accession>A0A090MHJ6</accession>
<dbReference type="EMBL" id="CBMI010001149">
    <property type="protein sequence ID" value="CEG04427.1"/>
    <property type="molecule type" value="Genomic_DNA"/>
</dbReference>
<protein>
    <submittedName>
        <fullName evidence="2">WGS project CBMI000000000 data, contig CS3069_c001151</fullName>
    </submittedName>
</protein>
<proteinExistence type="predicted"/>
<dbReference type="AlphaFoldDB" id="A0A090MHJ6"/>
<evidence type="ECO:0000313" key="2">
    <source>
        <dbReference type="EMBL" id="CEG04427.1"/>
    </source>
</evidence>
<keyword evidence="1" id="KW-0472">Membrane</keyword>
<keyword evidence="1" id="KW-1133">Transmembrane helix</keyword>
<name>A0A090MHJ6_9HYPO</name>